<sequence length="1332" mass="150240">MSPSYTDTVKLVEDNYFHWEFNMRMKLSLKGLMAHIIKPEFDALSDRSTIQWKTNDLKALSVIAGDVSLTYQVYIRGATTAADSWRMFEEQFNWNTLKNRLLVTKKLHNFKMESGTRFAVHVDQFKEIVLQMETIGEPLDETRQLVLLLGSLTDEYRMISTVLENTPNMTLAYAIQALSGVDASDESSSAQQKAFVATKSYDKRGFNGKCFYCKKTGHKATECRKKKADEERGQVARETSDYAFTATSAMGKTEWLVDSGASSHMTSVRDKFVSMKELKTPVRITIADGKKIDAVAMGTVGMKLMDGTSVTLSDVLYIPEVEGSLISVAKLAEKDVVAQFSKDKCVFRYGDATVMEAKRCGNVYKLKTVGDEVCHAATTSRKEPWAVVHARLGHIPYKRYEQLLTMADGVPRVADTPSDRVCAGYCMGKMREDNFSRNPEKTVKSAGVLDLIHSDVMGPMQTKTPGGCTYAVTFIDDFSRHVTVYFMKKKAEVLEKFKMFKADMENATGRKIKCIRSDNGREYTGRLFKEYLSKQGIRHEKTVPYTPQQNGLAERMNRSLVEMARCKLYHEGIDKKWWAEAVNTSAWIINRIPNTVTVKTPYEIVYQKKPQLKNLKVFGALGYVHIPDEKRRKLDAKVFKCRFMGYEDGVKGYRVLDVETGQVKIVRTVKFMETTSTGDFMTEVEGDDKDEVVAAPHATAPSHGETQTLTIFNDEVVPLQHEVTTETAIVPAPSHSTITRSRTRHIEETTDPEEAEGRKKQIVAPSAIGTKRQKVNQARVKPSDELLAIEGGQLMAATEEVPKTYAEETTRQDQDEWKKAIASELESLIANKTWMLVPKPAHQRPIGCRWVFALKRDEKGQVVRYKARLVAKGYSQRHGIDYEETYSPVAYLNSILAMLAKCSAEGMEIEQCDVDTAFLYGKLEEEIYMELPEGLRELLELAEAEGEDAIVCMLLQSLYGLKQASRVWNETIDKHLKSMGFEPADADPCVYTRGEGEDECIVCLYVDDMLIASRQKTVIASVKAGIAEKFRIKDLGRSRFILGIEIDYDMERRTLGISQKAYTESIIKKFAQENVKPCLTPLEPGVQLTKADEPQTEEDKAKMKSKPYRSLVGSLMYLACGTRPDISVAVAKLSRFLENPGEKRWDAGIKVVRYLLKTKDVGIVYDGLLVAQLEAYSDEDWAGNRDDRRSVSGMLLMLCGAPVVWRSTFQKTVALSSTEAEYMALSDCVQECVWMRRLLEDIGAEQVGATVIYEDNQGAMALAKNVGYQARTKHIDIRYHFIREKVVSNEVELEYMDTKNQLADFMTKGLSSKTLRYLMMRSNVGPKLETSN</sequence>
<dbReference type="InterPro" id="IPR057670">
    <property type="entry name" value="SH3_retrovirus"/>
</dbReference>
<keyword evidence="12" id="KW-0229">DNA integration</keyword>
<evidence type="ECO:0000256" key="6">
    <source>
        <dbReference type="ARBA" id="ARBA00022741"/>
    </source>
</evidence>
<evidence type="ECO:0000256" key="3">
    <source>
        <dbReference type="ARBA" id="ARBA00022670"/>
    </source>
</evidence>
<keyword evidence="10" id="KW-0067">ATP-binding</keyword>
<dbReference type="Gene3D" id="3.30.420.10">
    <property type="entry name" value="Ribonuclease H-like superfamily/Ribonuclease H"/>
    <property type="match status" value="1"/>
</dbReference>
<dbReference type="PROSITE" id="PS50158">
    <property type="entry name" value="ZF_CCHC"/>
    <property type="match status" value="1"/>
</dbReference>
<keyword evidence="11" id="KW-0460">Magnesium</keyword>
<keyword evidence="13" id="KW-0695">RNA-directed DNA polymerase</keyword>
<keyword evidence="14" id="KW-0239">DNA-directed DNA polymerase</keyword>
<reference evidence="22 23" key="1">
    <citation type="submission" date="2018-08" db="EMBL/GenBank/DDBJ databases">
        <title>Genomic investigation of the strawberry pathogen Phytophthora fragariae indicates pathogenicity is determined by transcriptional variation in three key races.</title>
        <authorList>
            <person name="Adams T.M."/>
            <person name="Armitage A.D."/>
            <person name="Sobczyk M.K."/>
            <person name="Bates H.J."/>
            <person name="Dunwell J.M."/>
            <person name="Nellist C.F."/>
            <person name="Harrison R.J."/>
        </authorList>
    </citation>
    <scope>NUCLEOTIDE SEQUENCE [LARGE SCALE GENOMIC DNA]</scope>
    <source>
        <strain evidence="22 23">NOV-71</strain>
    </source>
</reference>
<keyword evidence="16" id="KW-0233">DNA recombination</keyword>
<dbReference type="GO" id="GO:0006508">
    <property type="term" value="P:proteolysis"/>
    <property type="evidence" value="ECO:0007669"/>
    <property type="project" value="UniProtKB-KW"/>
</dbReference>
<evidence type="ECO:0000256" key="10">
    <source>
        <dbReference type="ARBA" id="ARBA00022840"/>
    </source>
</evidence>
<keyword evidence="3" id="KW-0645">Protease</keyword>
<keyword evidence="8" id="KW-0255">Endonuclease</keyword>
<evidence type="ECO:0000256" key="7">
    <source>
        <dbReference type="ARBA" id="ARBA00022750"/>
    </source>
</evidence>
<dbReference type="Gene3D" id="4.10.60.10">
    <property type="entry name" value="Zinc finger, CCHC-type"/>
    <property type="match status" value="1"/>
</dbReference>
<keyword evidence="4" id="KW-0540">Nuclease</keyword>
<evidence type="ECO:0000256" key="12">
    <source>
        <dbReference type="ARBA" id="ARBA00022908"/>
    </source>
</evidence>
<evidence type="ECO:0000256" key="15">
    <source>
        <dbReference type="ARBA" id="ARBA00023113"/>
    </source>
</evidence>
<dbReference type="InterPro" id="IPR001584">
    <property type="entry name" value="Integrase_cat-core"/>
</dbReference>
<dbReference type="CDD" id="cd09272">
    <property type="entry name" value="RNase_HI_RT_Ty1"/>
    <property type="match status" value="1"/>
</dbReference>
<dbReference type="Pfam" id="PF00665">
    <property type="entry name" value="rve"/>
    <property type="match status" value="1"/>
</dbReference>
<dbReference type="InterPro" id="IPR039537">
    <property type="entry name" value="Retrotran_Ty1/copia-like"/>
</dbReference>
<dbReference type="InterPro" id="IPR036875">
    <property type="entry name" value="Znf_CCHC_sf"/>
</dbReference>
<dbReference type="Pfam" id="PF14223">
    <property type="entry name" value="Retrotran_gag_2"/>
    <property type="match status" value="1"/>
</dbReference>
<proteinExistence type="predicted"/>
<name>A0A6A3RIG2_9STRA</name>
<organism evidence="22 23">
    <name type="scientific">Phytophthora fragariae</name>
    <dbReference type="NCBI Taxonomy" id="53985"/>
    <lineage>
        <taxon>Eukaryota</taxon>
        <taxon>Sar</taxon>
        <taxon>Stramenopiles</taxon>
        <taxon>Oomycota</taxon>
        <taxon>Peronosporomycetes</taxon>
        <taxon>Peronosporales</taxon>
        <taxon>Peronosporaceae</taxon>
        <taxon>Phytophthora</taxon>
    </lineage>
</organism>
<dbReference type="Pfam" id="PF22936">
    <property type="entry name" value="Pol_BBD"/>
    <property type="match status" value="1"/>
</dbReference>
<evidence type="ECO:0000313" key="23">
    <source>
        <dbReference type="Proteomes" id="UP000441208"/>
    </source>
</evidence>
<evidence type="ECO:0000256" key="14">
    <source>
        <dbReference type="ARBA" id="ARBA00022932"/>
    </source>
</evidence>
<dbReference type="PANTHER" id="PTHR42648:SF11">
    <property type="entry name" value="TRANSPOSON TY4-P GAG-POL POLYPROTEIN"/>
    <property type="match status" value="1"/>
</dbReference>
<evidence type="ECO:0000259" key="21">
    <source>
        <dbReference type="PROSITE" id="PS50994"/>
    </source>
</evidence>
<feature type="region of interest" description="Disordered" evidence="19">
    <location>
        <begin position="736"/>
        <end position="759"/>
    </location>
</feature>
<keyword evidence="5" id="KW-0479">Metal-binding</keyword>
<dbReference type="GO" id="GO:0004519">
    <property type="term" value="F:endonuclease activity"/>
    <property type="evidence" value="ECO:0007669"/>
    <property type="project" value="UniProtKB-KW"/>
</dbReference>
<dbReference type="Pfam" id="PF25597">
    <property type="entry name" value="SH3_retrovirus"/>
    <property type="match status" value="1"/>
</dbReference>
<dbReference type="GO" id="GO:0008270">
    <property type="term" value="F:zinc ion binding"/>
    <property type="evidence" value="ECO:0007669"/>
    <property type="project" value="UniProtKB-KW"/>
</dbReference>
<dbReference type="GO" id="GO:0005524">
    <property type="term" value="F:ATP binding"/>
    <property type="evidence" value="ECO:0007669"/>
    <property type="project" value="UniProtKB-KW"/>
</dbReference>
<dbReference type="GO" id="GO:0003887">
    <property type="term" value="F:DNA-directed DNA polymerase activity"/>
    <property type="evidence" value="ECO:0007669"/>
    <property type="project" value="UniProtKB-KW"/>
</dbReference>
<dbReference type="EMBL" id="QXFZ01001061">
    <property type="protein sequence ID" value="KAE9097922.1"/>
    <property type="molecule type" value="Genomic_DNA"/>
</dbReference>
<keyword evidence="6" id="KW-0547">Nucleotide-binding</keyword>
<dbReference type="Proteomes" id="UP000441208">
    <property type="component" value="Unassembled WGS sequence"/>
</dbReference>
<comment type="function">
    <text evidence="1">The aspartyl protease (PR) mediates the proteolytic cleavages of the Gag and Gag-Pol polyproteins after assembly of the VLP.</text>
</comment>
<evidence type="ECO:0000256" key="4">
    <source>
        <dbReference type="ARBA" id="ARBA00022722"/>
    </source>
</evidence>
<evidence type="ECO:0000256" key="11">
    <source>
        <dbReference type="ARBA" id="ARBA00022842"/>
    </source>
</evidence>
<dbReference type="GO" id="GO:0015074">
    <property type="term" value="P:DNA integration"/>
    <property type="evidence" value="ECO:0007669"/>
    <property type="project" value="UniProtKB-KW"/>
</dbReference>
<keyword evidence="2" id="KW-1188">Viral release from host cell</keyword>
<evidence type="ECO:0000256" key="17">
    <source>
        <dbReference type="ARBA" id="ARBA00023268"/>
    </source>
</evidence>
<dbReference type="InterPro" id="IPR001878">
    <property type="entry name" value="Znf_CCHC"/>
</dbReference>
<dbReference type="SUPFAM" id="SSF53098">
    <property type="entry name" value="Ribonuclease H-like"/>
    <property type="match status" value="1"/>
</dbReference>
<evidence type="ECO:0000256" key="2">
    <source>
        <dbReference type="ARBA" id="ARBA00022612"/>
    </source>
</evidence>
<dbReference type="PROSITE" id="PS50994">
    <property type="entry name" value="INTEGRASE"/>
    <property type="match status" value="1"/>
</dbReference>
<comment type="caution">
    <text evidence="22">The sequence shown here is derived from an EMBL/GenBank/DDBJ whole genome shotgun (WGS) entry which is preliminary data.</text>
</comment>
<evidence type="ECO:0000256" key="19">
    <source>
        <dbReference type="SAM" id="MobiDB-lite"/>
    </source>
</evidence>
<dbReference type="GO" id="GO:0004190">
    <property type="term" value="F:aspartic-type endopeptidase activity"/>
    <property type="evidence" value="ECO:0007669"/>
    <property type="project" value="UniProtKB-KW"/>
</dbReference>
<keyword evidence="18" id="KW-0863">Zinc-finger</keyword>
<evidence type="ECO:0000313" key="22">
    <source>
        <dbReference type="EMBL" id="KAE9097922.1"/>
    </source>
</evidence>
<dbReference type="SMART" id="SM00343">
    <property type="entry name" value="ZnF_C2HC"/>
    <property type="match status" value="1"/>
</dbReference>
<dbReference type="InterPro" id="IPR054722">
    <property type="entry name" value="PolX-like_BBD"/>
</dbReference>
<keyword evidence="15" id="KW-0917">Virion maturation</keyword>
<dbReference type="SUPFAM" id="SSF56672">
    <property type="entry name" value="DNA/RNA polymerases"/>
    <property type="match status" value="1"/>
</dbReference>
<keyword evidence="7" id="KW-0064">Aspartyl protease</keyword>
<feature type="domain" description="Integrase catalytic" evidence="21">
    <location>
        <begin position="435"/>
        <end position="609"/>
    </location>
</feature>
<evidence type="ECO:0000256" key="5">
    <source>
        <dbReference type="ARBA" id="ARBA00022723"/>
    </source>
</evidence>
<protein>
    <submittedName>
        <fullName evidence="22">Retrovirus-related Pol polyprotein from transposon TNT 1-94</fullName>
    </submittedName>
</protein>
<feature type="domain" description="CCHC-type" evidence="20">
    <location>
        <begin position="209"/>
        <end position="225"/>
    </location>
</feature>
<evidence type="ECO:0000256" key="13">
    <source>
        <dbReference type="ARBA" id="ARBA00022918"/>
    </source>
</evidence>
<keyword evidence="14" id="KW-0548">Nucleotidyltransferase</keyword>
<keyword evidence="17" id="KW-0511">Multifunctional enzyme</keyword>
<dbReference type="InterPro" id="IPR036397">
    <property type="entry name" value="RNaseH_sf"/>
</dbReference>
<gene>
    <name evidence="22" type="ORF">PF007_g16447</name>
</gene>
<dbReference type="InterPro" id="IPR043502">
    <property type="entry name" value="DNA/RNA_pol_sf"/>
</dbReference>
<evidence type="ECO:0000256" key="16">
    <source>
        <dbReference type="ARBA" id="ARBA00023172"/>
    </source>
</evidence>
<dbReference type="GO" id="GO:0003676">
    <property type="term" value="F:nucleic acid binding"/>
    <property type="evidence" value="ECO:0007669"/>
    <property type="project" value="InterPro"/>
</dbReference>
<dbReference type="InterPro" id="IPR012337">
    <property type="entry name" value="RNaseH-like_sf"/>
</dbReference>
<keyword evidence="14" id="KW-0808">Transferase</keyword>
<dbReference type="PANTHER" id="PTHR42648">
    <property type="entry name" value="TRANSPOSASE, PUTATIVE-RELATED"/>
    <property type="match status" value="1"/>
</dbReference>
<dbReference type="GO" id="GO:0003964">
    <property type="term" value="F:RNA-directed DNA polymerase activity"/>
    <property type="evidence" value="ECO:0007669"/>
    <property type="project" value="UniProtKB-KW"/>
</dbReference>
<accession>A0A6A3RIG2</accession>
<keyword evidence="18" id="KW-0862">Zinc</keyword>
<dbReference type="Pfam" id="PF07727">
    <property type="entry name" value="RVT_2"/>
    <property type="match status" value="1"/>
</dbReference>
<evidence type="ECO:0000256" key="18">
    <source>
        <dbReference type="PROSITE-ProRule" id="PRU00047"/>
    </source>
</evidence>
<evidence type="ECO:0000256" key="1">
    <source>
        <dbReference type="ARBA" id="ARBA00002180"/>
    </source>
</evidence>
<dbReference type="InterPro" id="IPR013103">
    <property type="entry name" value="RVT_2"/>
</dbReference>
<evidence type="ECO:0000256" key="8">
    <source>
        <dbReference type="ARBA" id="ARBA00022759"/>
    </source>
</evidence>
<keyword evidence="9" id="KW-0378">Hydrolase</keyword>
<dbReference type="GO" id="GO:0006310">
    <property type="term" value="P:DNA recombination"/>
    <property type="evidence" value="ECO:0007669"/>
    <property type="project" value="UniProtKB-KW"/>
</dbReference>
<evidence type="ECO:0000259" key="20">
    <source>
        <dbReference type="PROSITE" id="PS50158"/>
    </source>
</evidence>
<dbReference type="SUPFAM" id="SSF57756">
    <property type="entry name" value="Retrovirus zinc finger-like domains"/>
    <property type="match status" value="1"/>
</dbReference>
<evidence type="ECO:0000256" key="9">
    <source>
        <dbReference type="ARBA" id="ARBA00022801"/>
    </source>
</evidence>